<organism evidence="1 2">
    <name type="scientific">Trichonephila clavata</name>
    <name type="common">Joro spider</name>
    <name type="synonym">Nephila clavata</name>
    <dbReference type="NCBI Taxonomy" id="2740835"/>
    <lineage>
        <taxon>Eukaryota</taxon>
        <taxon>Metazoa</taxon>
        <taxon>Ecdysozoa</taxon>
        <taxon>Arthropoda</taxon>
        <taxon>Chelicerata</taxon>
        <taxon>Arachnida</taxon>
        <taxon>Araneae</taxon>
        <taxon>Araneomorphae</taxon>
        <taxon>Entelegynae</taxon>
        <taxon>Araneoidea</taxon>
        <taxon>Nephilidae</taxon>
        <taxon>Trichonephila</taxon>
    </lineage>
</organism>
<dbReference type="AlphaFoldDB" id="A0A8X6LGZ4"/>
<name>A0A8X6LGZ4_TRICU</name>
<gene>
    <name evidence="1" type="ORF">TNCT_715481</name>
</gene>
<dbReference type="Proteomes" id="UP000887116">
    <property type="component" value="Unassembled WGS sequence"/>
</dbReference>
<evidence type="ECO:0000313" key="1">
    <source>
        <dbReference type="EMBL" id="GFR06849.1"/>
    </source>
</evidence>
<keyword evidence="2" id="KW-1185">Reference proteome</keyword>
<accession>A0A8X6LGZ4</accession>
<comment type="caution">
    <text evidence="1">The sequence shown here is derived from an EMBL/GenBank/DDBJ whole genome shotgun (WGS) entry which is preliminary data.</text>
</comment>
<sequence length="79" mass="9099">MKADLEFVKKSSQKDEKETRHQVITKPFVVSSFFPDLFPLCGIERPLAHSLSTRFSEQCLTFPSSQPPINPFCRFHTRG</sequence>
<reference evidence="1" key="1">
    <citation type="submission" date="2020-07" db="EMBL/GenBank/DDBJ databases">
        <title>Multicomponent nature underlies the extraordinary mechanical properties of spider dragline silk.</title>
        <authorList>
            <person name="Kono N."/>
            <person name="Nakamura H."/>
            <person name="Mori M."/>
            <person name="Yoshida Y."/>
            <person name="Ohtoshi R."/>
            <person name="Malay A.D."/>
            <person name="Moran D.A.P."/>
            <person name="Tomita M."/>
            <person name="Numata K."/>
            <person name="Arakawa K."/>
        </authorList>
    </citation>
    <scope>NUCLEOTIDE SEQUENCE</scope>
</reference>
<protein>
    <submittedName>
        <fullName evidence="1">Uncharacterized protein</fullName>
    </submittedName>
</protein>
<proteinExistence type="predicted"/>
<evidence type="ECO:0000313" key="2">
    <source>
        <dbReference type="Proteomes" id="UP000887116"/>
    </source>
</evidence>
<dbReference type="EMBL" id="BMAO01016183">
    <property type="protein sequence ID" value="GFR06849.1"/>
    <property type="molecule type" value="Genomic_DNA"/>
</dbReference>